<dbReference type="InterPro" id="IPR009051">
    <property type="entry name" value="Helical_ferredxn"/>
</dbReference>
<dbReference type="InterPro" id="IPR017900">
    <property type="entry name" value="4Fe4S_Fe_S_CS"/>
</dbReference>
<keyword evidence="1" id="KW-0479">Metal-binding</keyword>
<feature type="domain" description="4Fe-4S ferredoxin-type" evidence="4">
    <location>
        <begin position="12"/>
        <end position="42"/>
    </location>
</feature>
<reference evidence="5" key="1">
    <citation type="journal article" date="2011" name="Environ. Microbiol.">
        <title>Genomic insights into the metabolic potential of the polycyclic aromatic hydrocarbon degrading sulfate-reducing Deltaproteobacterium N47.</title>
        <authorList>
            <person name="Bergmann F."/>
            <person name="Selesi D."/>
            <person name="Weinmaier T."/>
            <person name="Tischler P."/>
            <person name="Rattei T."/>
            <person name="Meckenstock R.U."/>
        </authorList>
    </citation>
    <scope>NUCLEOTIDE SEQUENCE</scope>
</reference>
<accession>E1Y826</accession>
<dbReference type="EMBL" id="FR695864">
    <property type="protein sequence ID" value="CBX26720.1"/>
    <property type="molecule type" value="Genomic_DNA"/>
</dbReference>
<keyword evidence="2" id="KW-0408">Iron</keyword>
<dbReference type="PROSITE" id="PS00198">
    <property type="entry name" value="4FE4S_FER_1"/>
    <property type="match status" value="1"/>
</dbReference>
<proteinExistence type="predicted"/>
<dbReference type="GO" id="GO:0046872">
    <property type="term" value="F:metal ion binding"/>
    <property type="evidence" value="ECO:0007669"/>
    <property type="project" value="UniProtKB-KW"/>
</dbReference>
<gene>
    <name evidence="5" type="ORF">N47_A07490</name>
</gene>
<dbReference type="PROSITE" id="PS51379">
    <property type="entry name" value="4FE4S_FER_2"/>
    <property type="match status" value="1"/>
</dbReference>
<protein>
    <recommendedName>
        <fullName evidence="4">4Fe-4S ferredoxin-type domain-containing protein</fullName>
    </recommendedName>
</protein>
<evidence type="ECO:0000256" key="1">
    <source>
        <dbReference type="ARBA" id="ARBA00022723"/>
    </source>
</evidence>
<evidence type="ECO:0000256" key="2">
    <source>
        <dbReference type="ARBA" id="ARBA00023004"/>
    </source>
</evidence>
<dbReference type="InterPro" id="IPR017896">
    <property type="entry name" value="4Fe4S_Fe-S-bd"/>
</dbReference>
<evidence type="ECO:0000256" key="3">
    <source>
        <dbReference type="ARBA" id="ARBA00023014"/>
    </source>
</evidence>
<dbReference type="AlphaFoldDB" id="E1Y826"/>
<name>E1Y826_9BACT</name>
<keyword evidence="3" id="KW-0411">Iron-sulfur</keyword>
<evidence type="ECO:0000313" key="5">
    <source>
        <dbReference type="EMBL" id="CBX26720.1"/>
    </source>
</evidence>
<evidence type="ECO:0000259" key="4">
    <source>
        <dbReference type="PROSITE" id="PS51379"/>
    </source>
</evidence>
<organism evidence="5">
    <name type="scientific">uncultured Desulfobacterium sp</name>
    <dbReference type="NCBI Taxonomy" id="201089"/>
    <lineage>
        <taxon>Bacteria</taxon>
        <taxon>Pseudomonadati</taxon>
        <taxon>Thermodesulfobacteriota</taxon>
        <taxon>Desulfobacteria</taxon>
        <taxon>Desulfobacterales</taxon>
        <taxon>Desulfobacteriaceae</taxon>
        <taxon>Desulfobacterium</taxon>
        <taxon>environmental samples</taxon>
    </lineage>
</organism>
<dbReference type="Gene3D" id="1.10.1060.10">
    <property type="entry name" value="Alpha-helical ferredoxin"/>
    <property type="match status" value="1"/>
</dbReference>
<dbReference type="Pfam" id="PF13183">
    <property type="entry name" value="Fer4_8"/>
    <property type="match status" value="1"/>
</dbReference>
<sequence>MTNPFDEGDRVVEAVQDGLYECIMCGRCNEVCPAAEIDHLGVYSELRKEAEKRGLKP</sequence>
<dbReference type="GO" id="GO:0051536">
    <property type="term" value="F:iron-sulfur cluster binding"/>
    <property type="evidence" value="ECO:0007669"/>
    <property type="project" value="UniProtKB-KW"/>
</dbReference>
<dbReference type="SUPFAM" id="SSF46548">
    <property type="entry name" value="alpha-helical ferredoxin"/>
    <property type="match status" value="1"/>
</dbReference>